<sequence>MPIQRLTAATLFAAACIFQSAAFARIASPAMPLECDAASLQASLMPLVNAGLWSTAQNAVLTTPAANTGNSSTKTDLPEIATIEQAPRRVLADFAMQLRNIRYRRGGREPSTGFDCSGFVHYVFLHTMGLDLPGDAPGQYGFGQKVARAQMQTGDLVFFRTRGGAGISHVGIYLDDGRFIHSPSPGKSVRIDRLEDAYWTKRFVGARRLGSLT</sequence>
<evidence type="ECO:0000256" key="2">
    <source>
        <dbReference type="ARBA" id="ARBA00022670"/>
    </source>
</evidence>
<keyword evidence="2" id="KW-0645">Protease</keyword>
<dbReference type="Gene3D" id="3.90.1720.10">
    <property type="entry name" value="endopeptidase domain like (from Nostoc punctiforme)"/>
    <property type="match status" value="1"/>
</dbReference>
<dbReference type="KEGG" id="xbc:ELE36_07535"/>
<evidence type="ECO:0000256" key="5">
    <source>
        <dbReference type="SAM" id="SignalP"/>
    </source>
</evidence>
<keyword evidence="4" id="KW-0788">Thiol protease</keyword>
<dbReference type="PANTHER" id="PTHR47053">
    <property type="entry name" value="MUREIN DD-ENDOPEPTIDASE MEPH-RELATED"/>
    <property type="match status" value="1"/>
</dbReference>
<evidence type="ECO:0000313" key="7">
    <source>
        <dbReference type="EMBL" id="QBB70225.1"/>
    </source>
</evidence>
<proteinExistence type="inferred from homology"/>
<dbReference type="Proteomes" id="UP000291562">
    <property type="component" value="Chromosome"/>
</dbReference>
<protein>
    <submittedName>
        <fullName evidence="7">Peptidoglycan endopeptidase</fullName>
    </submittedName>
</protein>
<dbReference type="AlphaFoldDB" id="A0A411HI90"/>
<keyword evidence="8" id="KW-1185">Reference proteome</keyword>
<feature type="chain" id="PRO_5019247581" evidence="5">
    <location>
        <begin position="25"/>
        <end position="213"/>
    </location>
</feature>
<dbReference type="InterPro" id="IPR000064">
    <property type="entry name" value="NLP_P60_dom"/>
</dbReference>
<gene>
    <name evidence="7" type="ORF">ELE36_07535</name>
</gene>
<dbReference type="RefSeq" id="WP_129832484.1">
    <property type="nucleotide sequence ID" value="NZ_CP035704.1"/>
</dbReference>
<feature type="signal peptide" evidence="5">
    <location>
        <begin position="1"/>
        <end position="24"/>
    </location>
</feature>
<evidence type="ECO:0000256" key="3">
    <source>
        <dbReference type="ARBA" id="ARBA00022801"/>
    </source>
</evidence>
<comment type="similarity">
    <text evidence="1">Belongs to the peptidase C40 family.</text>
</comment>
<dbReference type="PROSITE" id="PS51257">
    <property type="entry name" value="PROKAR_LIPOPROTEIN"/>
    <property type="match status" value="1"/>
</dbReference>
<dbReference type="GO" id="GO:0006508">
    <property type="term" value="P:proteolysis"/>
    <property type="evidence" value="ECO:0007669"/>
    <property type="project" value="UniProtKB-KW"/>
</dbReference>
<accession>A0A411HI90</accession>
<keyword evidence="5" id="KW-0732">Signal</keyword>
<dbReference type="Pfam" id="PF00877">
    <property type="entry name" value="NLPC_P60"/>
    <property type="match status" value="1"/>
</dbReference>
<dbReference type="OrthoDB" id="9807055at2"/>
<dbReference type="InterPro" id="IPR051202">
    <property type="entry name" value="Peptidase_C40"/>
</dbReference>
<evidence type="ECO:0000256" key="1">
    <source>
        <dbReference type="ARBA" id="ARBA00007074"/>
    </source>
</evidence>
<reference evidence="7 8" key="1">
    <citation type="submission" date="2019-01" db="EMBL/GenBank/DDBJ databases">
        <title>Pseudolysobacter antarctica gen. nov., sp. nov., isolated from Fildes Peninsula, Antarctica.</title>
        <authorList>
            <person name="Wei Z."/>
            <person name="Peng F."/>
        </authorList>
    </citation>
    <scope>NUCLEOTIDE SEQUENCE [LARGE SCALE GENOMIC DNA]</scope>
    <source>
        <strain evidence="7 8">AQ6-296</strain>
    </source>
</reference>
<keyword evidence="3" id="KW-0378">Hydrolase</keyword>
<dbReference type="EMBL" id="CP035704">
    <property type="protein sequence ID" value="QBB70225.1"/>
    <property type="molecule type" value="Genomic_DNA"/>
</dbReference>
<evidence type="ECO:0000259" key="6">
    <source>
        <dbReference type="PROSITE" id="PS51935"/>
    </source>
</evidence>
<evidence type="ECO:0000313" key="8">
    <source>
        <dbReference type="Proteomes" id="UP000291562"/>
    </source>
</evidence>
<organism evidence="7 8">
    <name type="scientific">Pseudolysobacter antarcticus</name>
    <dbReference type="NCBI Taxonomy" id="2511995"/>
    <lineage>
        <taxon>Bacteria</taxon>
        <taxon>Pseudomonadati</taxon>
        <taxon>Pseudomonadota</taxon>
        <taxon>Gammaproteobacteria</taxon>
        <taxon>Lysobacterales</taxon>
        <taxon>Rhodanobacteraceae</taxon>
        <taxon>Pseudolysobacter</taxon>
    </lineage>
</organism>
<evidence type="ECO:0000256" key="4">
    <source>
        <dbReference type="ARBA" id="ARBA00022807"/>
    </source>
</evidence>
<dbReference type="PROSITE" id="PS51935">
    <property type="entry name" value="NLPC_P60"/>
    <property type="match status" value="1"/>
</dbReference>
<dbReference type="InterPro" id="IPR038765">
    <property type="entry name" value="Papain-like_cys_pep_sf"/>
</dbReference>
<dbReference type="PANTHER" id="PTHR47053:SF1">
    <property type="entry name" value="MUREIN DD-ENDOPEPTIDASE MEPH-RELATED"/>
    <property type="match status" value="1"/>
</dbReference>
<dbReference type="SUPFAM" id="SSF54001">
    <property type="entry name" value="Cysteine proteinases"/>
    <property type="match status" value="1"/>
</dbReference>
<dbReference type="GO" id="GO:0008234">
    <property type="term" value="F:cysteine-type peptidase activity"/>
    <property type="evidence" value="ECO:0007669"/>
    <property type="project" value="UniProtKB-KW"/>
</dbReference>
<name>A0A411HI90_9GAMM</name>
<feature type="domain" description="NlpC/P60" evidence="6">
    <location>
        <begin position="84"/>
        <end position="210"/>
    </location>
</feature>